<dbReference type="InterPro" id="IPR016205">
    <property type="entry name" value="Glycerol_DH"/>
</dbReference>
<evidence type="ECO:0000256" key="3">
    <source>
        <dbReference type="ARBA" id="ARBA00022723"/>
    </source>
</evidence>
<protein>
    <submittedName>
        <fullName evidence="13">Glycerol-1-phosphate dehydrogenase</fullName>
        <ecNumber evidence="13">1.1.1.261</ecNumber>
    </submittedName>
</protein>
<dbReference type="Gene3D" id="3.40.50.1970">
    <property type="match status" value="1"/>
</dbReference>
<dbReference type="EMBL" id="CP006721">
    <property type="protein sequence ID" value="AGX42481.1"/>
    <property type="molecule type" value="Genomic_DNA"/>
</dbReference>
<name>U5MS66_CLOSA</name>
<keyword evidence="7" id="KW-0443">Lipid metabolism</keyword>
<feature type="binding site" evidence="10">
    <location>
        <position position="210"/>
    </location>
    <ligand>
        <name>glycerol</name>
        <dbReference type="ChEBI" id="CHEBI:17754"/>
    </ligand>
</feature>
<comment type="cofactor">
    <cofactor evidence="10">
        <name>Zn(2+)</name>
        <dbReference type="ChEBI" id="CHEBI:29105"/>
    </cofactor>
    <text evidence="10">Binds 1 zinc ion per subunit.</text>
</comment>
<dbReference type="GO" id="GO:0008654">
    <property type="term" value="P:phospholipid biosynthetic process"/>
    <property type="evidence" value="ECO:0007669"/>
    <property type="project" value="UniProtKB-KW"/>
</dbReference>
<keyword evidence="6 12" id="KW-0520">NAD</keyword>
<dbReference type="AlphaFoldDB" id="U5MS66"/>
<evidence type="ECO:0000313" key="13">
    <source>
        <dbReference type="EMBL" id="AGX42481.1"/>
    </source>
</evidence>
<evidence type="ECO:0000256" key="10">
    <source>
        <dbReference type="PIRSR" id="PIRSR000112-1"/>
    </source>
</evidence>
<evidence type="ECO:0000256" key="11">
    <source>
        <dbReference type="PIRSR" id="PIRSR000112-2"/>
    </source>
</evidence>
<accession>U5MS66</accession>
<evidence type="ECO:0000256" key="6">
    <source>
        <dbReference type="ARBA" id="ARBA00023027"/>
    </source>
</evidence>
<dbReference type="eggNOG" id="COG0371">
    <property type="taxonomic scope" value="Bacteria"/>
</dbReference>
<keyword evidence="10" id="KW-0862">Zinc</keyword>
<dbReference type="CDD" id="cd08174">
    <property type="entry name" value="G1PDH-like"/>
    <property type="match status" value="1"/>
</dbReference>
<evidence type="ECO:0000313" key="14">
    <source>
        <dbReference type="Proteomes" id="UP000017118"/>
    </source>
</evidence>
<keyword evidence="3 10" id="KW-0479">Metal-binding</keyword>
<dbReference type="InterPro" id="IPR032837">
    <property type="entry name" value="G1PDH"/>
</dbReference>
<evidence type="ECO:0000256" key="8">
    <source>
        <dbReference type="ARBA" id="ARBA00023209"/>
    </source>
</evidence>
<proteinExistence type="predicted"/>
<dbReference type="Gene3D" id="1.20.1090.10">
    <property type="entry name" value="Dehydroquinate synthase-like - alpha domain"/>
    <property type="match status" value="1"/>
</dbReference>
<reference evidence="13 14" key="1">
    <citation type="journal article" date="2013" name="Genome Announc.">
        <title>Complete Genome Sequence of the Solvent Producer Clostridium saccharobutylicum NCP262 (DSM 13864).</title>
        <authorList>
            <person name="Poehlein A."/>
            <person name="Hartwich K."/>
            <person name="Krabben P."/>
            <person name="Ehrenreich A."/>
            <person name="Liebl W."/>
            <person name="Durre P."/>
            <person name="Gottschalk G."/>
            <person name="Daniel R."/>
        </authorList>
    </citation>
    <scope>NUCLEOTIDE SEQUENCE [LARGE SCALE GENOMIC DNA]</scope>
    <source>
        <strain evidence="13">DSM 13864</strain>
    </source>
</reference>
<evidence type="ECO:0000256" key="2">
    <source>
        <dbReference type="ARBA" id="ARBA00022516"/>
    </source>
</evidence>
<dbReference type="PANTHER" id="PTHR43616">
    <property type="entry name" value="GLYCEROL DEHYDROGENASE"/>
    <property type="match status" value="1"/>
</dbReference>
<sequence length="392" mass="43908">MSKDYIITARKLKNNYVIFLFYKNITEIKTALIYTGSDNMKTLIHRIAIPSILEVGKGNINNVGNLIKKSNFKKVLICFGEGIKELFGDSIENSLKEAVIEISKTEIIKDINFEEISIKAFEISNDVEALIGVGGGKAIDAVKYMSFLKKLPFISIPTSTSNDGFSSPGASLLVSGRRMSLPAKTPHGIIIDIDVIKGAPEKFIFSGVGDLISNITALHDWNFEEEHGKIIIDDFAKMISKKSVNSFVRTEFKTIKDDLFLKELVDSLTLNGISMEIAGDSSPASGSEHLISHALDKFLEKPELHGIQVGIATYIMSKVQNHRVERISKVLRETGFFEYVKTLKMRKEDFKKAIDIAPSIKPNRYTYIHVEENRILAKKIIDEDEILNYILV</sequence>
<keyword evidence="4" id="KW-0521">NADP</keyword>
<feature type="binding site" evidence="10">
    <location>
        <position position="305"/>
    </location>
    <ligand>
        <name>glycerol</name>
        <dbReference type="ChEBI" id="CHEBI:17754"/>
    </ligand>
</feature>
<evidence type="ECO:0000256" key="5">
    <source>
        <dbReference type="ARBA" id="ARBA00023002"/>
    </source>
</evidence>
<feature type="binding site" evidence="12">
    <location>
        <begin position="158"/>
        <end position="161"/>
    </location>
    <ligand>
        <name>NAD(+)</name>
        <dbReference type="ChEBI" id="CHEBI:57540"/>
    </ligand>
</feature>
<keyword evidence="8" id="KW-0594">Phospholipid biosynthesis</keyword>
<dbReference type="EC" id="1.1.1.261" evidence="13"/>
<dbReference type="PIRSF" id="PIRSF000112">
    <property type="entry name" value="Glycerol_dehydrogenase"/>
    <property type="match status" value="1"/>
</dbReference>
<keyword evidence="1" id="KW-0963">Cytoplasm</keyword>
<feature type="binding site" evidence="12">
    <location>
        <position position="167"/>
    </location>
    <ligand>
        <name>NAD(+)</name>
        <dbReference type="ChEBI" id="CHEBI:57540"/>
    </ligand>
</feature>
<dbReference type="HOGENOM" id="CLU_038362_0_1_9"/>
<dbReference type="SUPFAM" id="SSF56796">
    <property type="entry name" value="Dehydroquinate synthase-like"/>
    <property type="match status" value="1"/>
</dbReference>
<dbReference type="KEGG" id="csb:CLSA_c14810"/>
<organism evidence="13 14">
    <name type="scientific">Clostridium saccharobutylicum DSM 13864</name>
    <dbReference type="NCBI Taxonomy" id="1345695"/>
    <lineage>
        <taxon>Bacteria</taxon>
        <taxon>Bacillati</taxon>
        <taxon>Bacillota</taxon>
        <taxon>Clostridia</taxon>
        <taxon>Eubacteriales</taxon>
        <taxon>Clostridiaceae</taxon>
        <taxon>Clostridium</taxon>
    </lineage>
</organism>
<feature type="binding site" evidence="11">
    <location>
        <position position="163"/>
    </location>
    <ligand>
        <name>glycerol</name>
        <dbReference type="ChEBI" id="CHEBI:17754"/>
    </ligand>
</feature>
<dbReference type="Pfam" id="PF13685">
    <property type="entry name" value="Fe-ADH_2"/>
    <property type="match status" value="1"/>
</dbReference>
<keyword evidence="9" id="KW-1208">Phospholipid metabolism</keyword>
<evidence type="ECO:0000256" key="1">
    <source>
        <dbReference type="ARBA" id="ARBA00022490"/>
    </source>
</evidence>
<dbReference type="Proteomes" id="UP000017118">
    <property type="component" value="Chromosome"/>
</dbReference>
<dbReference type="GO" id="GO:0046872">
    <property type="term" value="F:metal ion binding"/>
    <property type="evidence" value="ECO:0007669"/>
    <property type="project" value="UniProtKB-KW"/>
</dbReference>
<gene>
    <name evidence="13" type="primary">egsA1</name>
    <name evidence="13" type="ORF">CLSA_c14810</name>
</gene>
<feature type="binding site" evidence="12">
    <location>
        <begin position="136"/>
        <end position="140"/>
    </location>
    <ligand>
        <name>NAD(+)</name>
        <dbReference type="ChEBI" id="CHEBI:57540"/>
    </ligand>
</feature>
<keyword evidence="2" id="KW-0444">Lipid biosynthesis</keyword>
<evidence type="ECO:0000256" key="9">
    <source>
        <dbReference type="ARBA" id="ARBA00023264"/>
    </source>
</evidence>
<dbReference type="GO" id="GO:0050492">
    <property type="term" value="F:glycerol-1-phosphate dehydrogenase [NAD(P)+] activity"/>
    <property type="evidence" value="ECO:0007669"/>
    <property type="project" value="UniProtKB-EC"/>
</dbReference>
<evidence type="ECO:0000256" key="12">
    <source>
        <dbReference type="PIRSR" id="PIRSR000112-3"/>
    </source>
</evidence>
<keyword evidence="5 13" id="KW-0560">Oxidoreductase</keyword>
<feature type="binding site" evidence="10">
    <location>
        <position position="289"/>
    </location>
    <ligand>
        <name>glycerol</name>
        <dbReference type="ChEBI" id="CHEBI:17754"/>
    </ligand>
</feature>
<evidence type="ECO:0000256" key="4">
    <source>
        <dbReference type="ARBA" id="ARBA00022857"/>
    </source>
</evidence>
<keyword evidence="14" id="KW-1185">Reference proteome</keyword>
<dbReference type="PANTHER" id="PTHR43616:SF5">
    <property type="entry name" value="GLYCEROL DEHYDROGENASE 1"/>
    <property type="match status" value="1"/>
</dbReference>
<dbReference type="PATRIC" id="fig|1345695.10.peg.4217"/>
<evidence type="ECO:0000256" key="7">
    <source>
        <dbReference type="ARBA" id="ARBA00023098"/>
    </source>
</evidence>